<dbReference type="PANTHER" id="PTHR11452:SF75">
    <property type="entry name" value="ALPHA-GALACTOSIDASE MEL1"/>
    <property type="match status" value="1"/>
</dbReference>
<evidence type="ECO:0000313" key="8">
    <source>
        <dbReference type="Proteomes" id="UP001220610"/>
    </source>
</evidence>
<evidence type="ECO:0000256" key="4">
    <source>
        <dbReference type="ARBA" id="ARBA00023295"/>
    </source>
</evidence>
<evidence type="ECO:0000256" key="2">
    <source>
        <dbReference type="ARBA" id="ARBA00022729"/>
    </source>
</evidence>
<name>A0AAJ6BJ17_9BACT</name>
<dbReference type="InterPro" id="IPR041233">
    <property type="entry name" value="Melibiase_C"/>
</dbReference>
<reference evidence="7" key="1">
    <citation type="submission" date="2023-03" db="EMBL/GenBank/DDBJ databases">
        <title>Andean soil-derived lignocellulolytic bacterial consortium as a source of novel taxa and putative plastic-active enzymes.</title>
        <authorList>
            <person name="Diaz-Garcia L."/>
            <person name="Chuvochina M."/>
            <person name="Feuerriegel G."/>
            <person name="Bunk B."/>
            <person name="Sproer C."/>
            <person name="Streit W.R."/>
            <person name="Rodriguez L.M."/>
            <person name="Overmann J."/>
            <person name="Jimenez D.J."/>
        </authorList>
    </citation>
    <scope>NUCLEOTIDE SEQUENCE</scope>
    <source>
        <strain evidence="7">MAG 7</strain>
    </source>
</reference>
<dbReference type="InterPro" id="IPR015919">
    <property type="entry name" value="Cadherin-like_sf"/>
</dbReference>
<keyword evidence="3 5" id="KW-0378">Hydrolase</keyword>
<organism evidence="7 8">
    <name type="scientific">Candidatus Pseudobacter hemicellulosilyticus</name>
    <dbReference type="NCBI Taxonomy" id="3121375"/>
    <lineage>
        <taxon>Bacteria</taxon>
        <taxon>Pseudomonadati</taxon>
        <taxon>Bacteroidota</taxon>
        <taxon>Chitinophagia</taxon>
        <taxon>Chitinophagales</taxon>
        <taxon>Chitinophagaceae</taxon>
        <taxon>Pseudobacter</taxon>
    </lineage>
</organism>
<comment type="catalytic activity">
    <reaction evidence="5">
        <text>Hydrolysis of terminal, non-reducing alpha-D-galactose residues in alpha-D-galactosides, including galactose oligosaccharides, galactomannans and galactolipids.</text>
        <dbReference type="EC" id="3.2.1.22"/>
    </reaction>
</comment>
<accession>A0AAJ6BJ17</accession>
<dbReference type="Gene3D" id="2.60.120.260">
    <property type="entry name" value="Galactose-binding domain-like"/>
    <property type="match status" value="1"/>
</dbReference>
<dbReference type="InterPro" id="IPR013785">
    <property type="entry name" value="Aldolase_TIM"/>
</dbReference>
<dbReference type="GO" id="GO:0005975">
    <property type="term" value="P:carbohydrate metabolic process"/>
    <property type="evidence" value="ECO:0007669"/>
    <property type="project" value="InterPro"/>
</dbReference>
<dbReference type="Pfam" id="PF05345">
    <property type="entry name" value="He_PIG"/>
    <property type="match status" value="1"/>
</dbReference>
<feature type="domain" description="Alpha galactosidase C-terminal" evidence="6">
    <location>
        <begin position="644"/>
        <end position="716"/>
    </location>
</feature>
<dbReference type="AlphaFoldDB" id="A0AAJ6BJ17"/>
<dbReference type="PRINTS" id="PR00740">
    <property type="entry name" value="GLHYDRLASE27"/>
</dbReference>
<dbReference type="InterPro" id="IPR013783">
    <property type="entry name" value="Ig-like_fold"/>
</dbReference>
<dbReference type="SUPFAM" id="SSF49785">
    <property type="entry name" value="Galactose-binding domain-like"/>
    <property type="match status" value="1"/>
</dbReference>
<sequence length="720" mass="80775">MIHSAMAQETNEPAVKISQWKFSFGQSPEWIQPDFDDRDWPGIQVNAAWESQGFGERNGDACYRARVLIPSTLQQPDKAGLCFSMGAIDDMDSVFVNGHFIGATRVFTEERFYFLHYNSGVIRWDAPNVIVVKVFDETGWGGMYRGEPMIRAAHRSEFITLDPLPGEWQLADDNRISKKVRLYAKASVVFSGGLRVELVEPWSKERQQLKQWQVSFSDKDTVEQFLDIPLPAAASYQLLYTFEEATTASQQTVRENLPYVLTPPAPQQPVIGGAKVIGLRPGSPLLYSIAATGQRPMRFTAKGLPAGLQLDPETGIINGVLEQEGEYQVMLMARNKKGRHQSTLLIKAGQQLALTPPMGWNSWNVWGVRVDEKKILDAANAMVQQGLVNYGWTYINMDDGWQAQRAADGHLQPGPQFPDMRRLTDSIHRLGLKAGIYSSPGPSTCGNFTGSYQQETRDVADWARWGFDLVKYDWCSFGNTPEAKRPDGLQYPYKQLDKALRQQPRDIVLSLCQYGMGEVWQWGHEVGGQLWRTGGDITDTWPSILELGFGNNAKAAYQQPGRWNDPDMLVLGRLGWGELRPSRLTPDEQYTHMSLWCIQAAPLLLGCDLQQLDLFSKGLLCNTEVLAINQDPLGAPGMEYYHQDSLVVFRKPLQDGSVALAIVNLKNDYINVPLTAAMLGLPGAYRLRDCWRQQDLGVYKEGMNARLAAHGVWLLKAIPK</sequence>
<keyword evidence="4 5" id="KW-0326">Glycosidase</keyword>
<dbReference type="GO" id="GO:0004557">
    <property type="term" value="F:alpha-galactosidase activity"/>
    <property type="evidence" value="ECO:0007669"/>
    <property type="project" value="UniProtKB-EC"/>
</dbReference>
<gene>
    <name evidence="7" type="ORF">P0Y53_10165</name>
</gene>
<proteinExistence type="inferred from homology"/>
<dbReference type="InterPro" id="IPR002241">
    <property type="entry name" value="Glyco_hydro_27"/>
</dbReference>
<dbReference type="Proteomes" id="UP001220610">
    <property type="component" value="Chromosome"/>
</dbReference>
<dbReference type="SUPFAM" id="SSF51011">
    <property type="entry name" value="Glycosyl hydrolase domain"/>
    <property type="match status" value="1"/>
</dbReference>
<comment type="similarity">
    <text evidence="1 5">Belongs to the glycosyl hydrolase 27 family.</text>
</comment>
<evidence type="ECO:0000313" key="7">
    <source>
        <dbReference type="EMBL" id="WEK37867.1"/>
    </source>
</evidence>
<evidence type="ECO:0000256" key="1">
    <source>
        <dbReference type="ARBA" id="ARBA00009743"/>
    </source>
</evidence>
<dbReference type="InterPro" id="IPR008979">
    <property type="entry name" value="Galactose-bd-like_sf"/>
</dbReference>
<dbReference type="Gene3D" id="2.60.40.10">
    <property type="entry name" value="Immunoglobulins"/>
    <property type="match status" value="1"/>
</dbReference>
<dbReference type="GO" id="GO:0005509">
    <property type="term" value="F:calcium ion binding"/>
    <property type="evidence" value="ECO:0007669"/>
    <property type="project" value="InterPro"/>
</dbReference>
<keyword evidence="5" id="KW-1015">Disulfide bond</keyword>
<dbReference type="Pfam" id="PF17801">
    <property type="entry name" value="Melibiase_C"/>
    <property type="match status" value="1"/>
</dbReference>
<dbReference type="EC" id="3.2.1.22" evidence="5"/>
<evidence type="ECO:0000259" key="6">
    <source>
        <dbReference type="Pfam" id="PF17801"/>
    </source>
</evidence>
<dbReference type="InterPro" id="IPR013780">
    <property type="entry name" value="Glyco_hydro_b"/>
</dbReference>
<protein>
    <recommendedName>
        <fullName evidence="5">Alpha-galactosidase</fullName>
        <ecNumber evidence="5">3.2.1.22</ecNumber>
    </recommendedName>
    <alternativeName>
        <fullName evidence="5">Melibiase</fullName>
    </alternativeName>
</protein>
<dbReference type="GO" id="GO:0016020">
    <property type="term" value="C:membrane"/>
    <property type="evidence" value="ECO:0007669"/>
    <property type="project" value="InterPro"/>
</dbReference>
<dbReference type="SUPFAM" id="SSF51445">
    <property type="entry name" value="(Trans)glycosidases"/>
    <property type="match status" value="1"/>
</dbReference>
<evidence type="ECO:0000256" key="3">
    <source>
        <dbReference type="ARBA" id="ARBA00022801"/>
    </source>
</evidence>
<dbReference type="InterPro" id="IPR017853">
    <property type="entry name" value="GH"/>
</dbReference>
<dbReference type="Gene3D" id="2.60.40.1180">
    <property type="entry name" value="Golgi alpha-mannosidase II"/>
    <property type="match status" value="1"/>
</dbReference>
<evidence type="ECO:0000256" key="5">
    <source>
        <dbReference type="RuleBase" id="RU361168"/>
    </source>
</evidence>
<dbReference type="Pfam" id="PF16499">
    <property type="entry name" value="Melibiase_2"/>
    <property type="match status" value="1"/>
</dbReference>
<dbReference type="SUPFAM" id="SSF49313">
    <property type="entry name" value="Cadherin-like"/>
    <property type="match status" value="1"/>
</dbReference>
<dbReference type="Gene3D" id="3.20.20.70">
    <property type="entry name" value="Aldolase class I"/>
    <property type="match status" value="1"/>
</dbReference>
<keyword evidence="2" id="KW-0732">Signal</keyword>
<dbReference type="EMBL" id="CP119311">
    <property type="protein sequence ID" value="WEK37867.1"/>
    <property type="molecule type" value="Genomic_DNA"/>
</dbReference>
<dbReference type="CDD" id="cd14792">
    <property type="entry name" value="GH27"/>
    <property type="match status" value="1"/>
</dbReference>
<dbReference type="PANTHER" id="PTHR11452">
    <property type="entry name" value="ALPHA-GALACTOSIDASE/ALPHA-N-ACETYLGALACTOSAMINIDASE"/>
    <property type="match status" value="1"/>
</dbReference>